<evidence type="ECO:0000256" key="11">
    <source>
        <dbReference type="ARBA" id="ARBA00022618"/>
    </source>
</evidence>
<feature type="coiled-coil region" evidence="24">
    <location>
        <begin position="688"/>
        <end position="865"/>
    </location>
</feature>
<keyword evidence="19" id="KW-1015">Disulfide bond</keyword>
<evidence type="ECO:0000256" key="1">
    <source>
        <dbReference type="ARBA" id="ARBA00004123"/>
    </source>
</evidence>
<dbReference type="GO" id="GO:0005576">
    <property type="term" value="C:extracellular region"/>
    <property type="evidence" value="ECO:0007669"/>
    <property type="project" value="InterPro"/>
</dbReference>
<dbReference type="CDD" id="cd03275">
    <property type="entry name" value="ABC_SMC1_euk"/>
    <property type="match status" value="1"/>
</dbReference>
<dbReference type="GO" id="GO:0007062">
    <property type="term" value="P:sister chromatid cohesion"/>
    <property type="evidence" value="ECO:0007669"/>
    <property type="project" value="InterPro"/>
</dbReference>
<keyword evidence="16" id="KW-0106">Calcium</keyword>
<accession>A0A8X8BHG2</accession>
<evidence type="ECO:0000256" key="12">
    <source>
        <dbReference type="ARBA" id="ARBA00022729"/>
    </source>
</evidence>
<reference evidence="28 29" key="1">
    <citation type="journal article" date="2021" name="Cell">
        <title>Tracing the genetic footprints of vertebrate landing in non-teleost ray-finned fishes.</title>
        <authorList>
            <person name="Bi X."/>
            <person name="Wang K."/>
            <person name="Yang L."/>
            <person name="Pan H."/>
            <person name="Jiang H."/>
            <person name="Wei Q."/>
            <person name="Fang M."/>
            <person name="Yu H."/>
            <person name="Zhu C."/>
            <person name="Cai Y."/>
            <person name="He Y."/>
            <person name="Gan X."/>
            <person name="Zeng H."/>
            <person name="Yu D."/>
            <person name="Zhu Y."/>
            <person name="Jiang H."/>
            <person name="Qiu Q."/>
            <person name="Yang H."/>
            <person name="Zhang Y.E."/>
            <person name="Wang W."/>
            <person name="Zhu M."/>
            <person name="He S."/>
            <person name="Zhang G."/>
        </authorList>
    </citation>
    <scope>NUCLEOTIDE SEQUENCE [LARGE SCALE GENOMIC DNA]</scope>
    <source>
        <strain evidence="28">Bchr_013</strain>
    </source>
</reference>
<dbReference type="InterPro" id="IPR056612">
    <property type="entry name" value="FIBL-2_dom"/>
</dbReference>
<dbReference type="FunFam" id="3.40.50.300:FF:000562">
    <property type="entry name" value="Structural maintenance of chromosomes protein"/>
    <property type="match status" value="1"/>
</dbReference>
<keyword evidence="21" id="KW-0539">Nucleus</keyword>
<dbReference type="GO" id="GO:0016887">
    <property type="term" value="F:ATP hydrolysis activity"/>
    <property type="evidence" value="ECO:0007669"/>
    <property type="project" value="InterPro"/>
</dbReference>
<dbReference type="PROSITE" id="PS00010">
    <property type="entry name" value="ASX_HYDROXYL"/>
    <property type="match status" value="3"/>
</dbReference>
<feature type="non-terminal residue" evidence="28">
    <location>
        <position position="1"/>
    </location>
</feature>
<dbReference type="GO" id="GO:0030893">
    <property type="term" value="C:meiotic cohesin complex"/>
    <property type="evidence" value="ECO:0007669"/>
    <property type="project" value="TreeGrafter"/>
</dbReference>
<proteinExistence type="inferred from homology"/>
<evidence type="ECO:0000256" key="19">
    <source>
        <dbReference type="ARBA" id="ARBA00023157"/>
    </source>
</evidence>
<dbReference type="InterPro" id="IPR026823">
    <property type="entry name" value="cEGF"/>
</dbReference>
<evidence type="ECO:0000256" key="9">
    <source>
        <dbReference type="ARBA" id="ARBA00022530"/>
    </source>
</evidence>
<dbReference type="SUPFAM" id="SSF52540">
    <property type="entry name" value="P-loop containing nucleoside triphosphate hydrolases"/>
    <property type="match status" value="1"/>
</dbReference>
<evidence type="ECO:0000256" key="17">
    <source>
        <dbReference type="ARBA" id="ARBA00022840"/>
    </source>
</evidence>
<keyword evidence="15" id="KW-0498">Mitosis</keyword>
<feature type="coiled-coil region" evidence="24">
    <location>
        <begin position="604"/>
        <end position="651"/>
    </location>
</feature>
<dbReference type="PROSITE" id="PS01186">
    <property type="entry name" value="EGF_2"/>
    <property type="match status" value="1"/>
</dbReference>
<dbReference type="InterPro" id="IPR009030">
    <property type="entry name" value="Growth_fac_rcpt_cys_sf"/>
</dbReference>
<evidence type="ECO:0000256" key="2">
    <source>
        <dbReference type="ARBA" id="ARBA00004286"/>
    </source>
</evidence>
<evidence type="ECO:0000256" key="15">
    <source>
        <dbReference type="ARBA" id="ARBA00022776"/>
    </source>
</evidence>
<dbReference type="PROSITE" id="PS01178">
    <property type="entry name" value="ANAPHYLATOXIN_2"/>
    <property type="match status" value="1"/>
</dbReference>
<evidence type="ECO:0000256" key="4">
    <source>
        <dbReference type="ARBA" id="ARBA00005597"/>
    </source>
</evidence>
<dbReference type="FunFam" id="1.20.1060.20:FF:000001">
    <property type="entry name" value="Structural maintenance of chromosomes 1A"/>
    <property type="match status" value="1"/>
</dbReference>
<feature type="domain" description="EGF-like" evidence="27">
    <location>
        <begin position="1902"/>
        <end position="1943"/>
    </location>
</feature>
<dbReference type="InterPro" id="IPR027417">
    <property type="entry name" value="P-loop_NTPase"/>
</dbReference>
<dbReference type="Pfam" id="PF06470">
    <property type="entry name" value="SMC_hinge"/>
    <property type="match status" value="1"/>
</dbReference>
<dbReference type="CDD" id="cd00054">
    <property type="entry name" value="EGF_CA"/>
    <property type="match status" value="5"/>
</dbReference>
<gene>
    <name evidence="28" type="primary">Smc1b</name>
    <name evidence="28" type="ORF">GTO96_0007320</name>
</gene>
<dbReference type="InterPro" id="IPR018097">
    <property type="entry name" value="EGF_Ca-bd_CS"/>
</dbReference>
<dbReference type="PANTHER" id="PTHR18937:SF170">
    <property type="entry name" value="STRUCTURAL MAINTENANCE OF CHROMOSOMES PROTEIN 1A"/>
    <property type="match status" value="1"/>
</dbReference>
<evidence type="ECO:0000259" key="27">
    <source>
        <dbReference type="PROSITE" id="PS50026"/>
    </source>
</evidence>
<feature type="region of interest" description="Disordered" evidence="25">
    <location>
        <begin position="888"/>
        <end position="912"/>
    </location>
</feature>
<evidence type="ECO:0000256" key="10">
    <source>
        <dbReference type="ARBA" id="ARBA00022536"/>
    </source>
</evidence>
<feature type="domain" description="Anaphylatoxin-like" evidence="26">
    <location>
        <begin position="1638"/>
        <end position="1672"/>
    </location>
</feature>
<dbReference type="InterPro" id="IPR055088">
    <property type="entry name" value="Fibulin_C"/>
</dbReference>
<dbReference type="PANTHER" id="PTHR18937">
    <property type="entry name" value="STRUCTURAL MAINTENANCE OF CHROMOSOMES SMC FAMILY MEMBER"/>
    <property type="match status" value="1"/>
</dbReference>
<comment type="subcellular location">
    <subcellularLocation>
        <location evidence="2">Chromosome</location>
    </subcellularLocation>
    <subcellularLocation>
        <location evidence="1">Nucleus</location>
    </subcellularLocation>
    <subcellularLocation>
        <location evidence="3">Secreted</location>
        <location evidence="3">Extracellular space</location>
        <location evidence="3">Extracellular matrix</location>
    </subcellularLocation>
</comment>
<evidence type="ECO:0000256" key="23">
    <source>
        <dbReference type="PROSITE-ProRule" id="PRU00076"/>
    </source>
</evidence>
<evidence type="ECO:0000256" key="3">
    <source>
        <dbReference type="ARBA" id="ARBA00004498"/>
    </source>
</evidence>
<feature type="coiled-coil region" evidence="24">
    <location>
        <begin position="937"/>
        <end position="1006"/>
    </location>
</feature>
<dbReference type="SMART" id="SM00104">
    <property type="entry name" value="ANATO"/>
    <property type="match status" value="2"/>
</dbReference>
<dbReference type="GO" id="GO:0005509">
    <property type="term" value="F:calcium ion binding"/>
    <property type="evidence" value="ECO:0007669"/>
    <property type="project" value="InterPro"/>
</dbReference>
<evidence type="ECO:0000256" key="25">
    <source>
        <dbReference type="SAM" id="MobiDB-lite"/>
    </source>
</evidence>
<dbReference type="InterPro" id="IPR001881">
    <property type="entry name" value="EGF-like_Ca-bd_dom"/>
</dbReference>
<keyword evidence="7" id="KW-0158">Chromosome</keyword>
<dbReference type="Gene3D" id="3.40.50.300">
    <property type="entry name" value="P-loop containing nucleotide triphosphate hydrolases"/>
    <property type="match status" value="2"/>
</dbReference>
<dbReference type="Pfam" id="PF07645">
    <property type="entry name" value="EGF_CA"/>
    <property type="match status" value="3"/>
</dbReference>
<keyword evidence="9" id="KW-0272">Extracellular matrix</keyword>
<dbReference type="InterPro" id="IPR010935">
    <property type="entry name" value="SMC_hinge"/>
</dbReference>
<dbReference type="Gene3D" id="1.20.1060.20">
    <property type="match status" value="1"/>
</dbReference>
<dbReference type="PROSITE" id="PS01177">
    <property type="entry name" value="ANAPHYLATOXIN_1"/>
    <property type="match status" value="1"/>
</dbReference>
<dbReference type="InterPro" id="IPR000152">
    <property type="entry name" value="EGF-type_Asp/Asn_hydroxyl_site"/>
</dbReference>
<evidence type="ECO:0000313" key="29">
    <source>
        <dbReference type="Proteomes" id="UP000886611"/>
    </source>
</evidence>
<feature type="region of interest" description="Disordered" evidence="25">
    <location>
        <begin position="318"/>
        <end position="337"/>
    </location>
</feature>
<evidence type="ECO:0000256" key="7">
    <source>
        <dbReference type="ARBA" id="ARBA00022454"/>
    </source>
</evidence>
<dbReference type="SMART" id="SM00181">
    <property type="entry name" value="EGF"/>
    <property type="match status" value="6"/>
</dbReference>
<feature type="region of interest" description="Disordered" evidence="25">
    <location>
        <begin position="1373"/>
        <end position="1463"/>
    </location>
</feature>
<dbReference type="Pfam" id="PF12662">
    <property type="entry name" value="cEGF"/>
    <property type="match status" value="2"/>
</dbReference>
<dbReference type="InterPro" id="IPR003395">
    <property type="entry name" value="RecF/RecN/SMC_N"/>
</dbReference>
<keyword evidence="14" id="KW-0547">Nucleotide-binding</keyword>
<feature type="compositionally biased region" description="Polar residues" evidence="25">
    <location>
        <begin position="1399"/>
        <end position="1445"/>
    </location>
</feature>
<dbReference type="InterPro" id="IPR000020">
    <property type="entry name" value="Anaphylatoxin/fibulin"/>
</dbReference>
<dbReference type="GO" id="GO:0005524">
    <property type="term" value="F:ATP binding"/>
    <property type="evidence" value="ECO:0007669"/>
    <property type="project" value="UniProtKB-KW"/>
</dbReference>
<feature type="compositionally biased region" description="Basic and acidic residues" evidence="25">
    <location>
        <begin position="1385"/>
        <end position="1395"/>
    </location>
</feature>
<dbReference type="GO" id="GO:0071944">
    <property type="term" value="C:cell periphery"/>
    <property type="evidence" value="ECO:0007669"/>
    <property type="project" value="UniProtKB-ARBA"/>
</dbReference>
<feature type="domain" description="EGF-like" evidence="27">
    <location>
        <begin position="1820"/>
        <end position="1861"/>
    </location>
</feature>
<dbReference type="InterPro" id="IPR000742">
    <property type="entry name" value="EGF"/>
</dbReference>
<keyword evidence="13" id="KW-0677">Repeat</keyword>
<keyword evidence="11" id="KW-0132">Cell division</keyword>
<organism evidence="28 29">
    <name type="scientific">Polypterus senegalus</name>
    <name type="common">Senegal bichir</name>
    <dbReference type="NCBI Taxonomy" id="55291"/>
    <lineage>
        <taxon>Eukaryota</taxon>
        <taxon>Metazoa</taxon>
        <taxon>Chordata</taxon>
        <taxon>Craniata</taxon>
        <taxon>Vertebrata</taxon>
        <taxon>Euteleostomi</taxon>
        <taxon>Actinopterygii</taxon>
        <taxon>Polypteriformes</taxon>
        <taxon>Polypteridae</taxon>
        <taxon>Polypterus</taxon>
    </lineage>
</organism>
<comment type="similarity">
    <text evidence="5">Belongs to the fibulin family.</text>
</comment>
<comment type="caution">
    <text evidence="28">The sequence shown here is derived from an EMBL/GenBank/DDBJ whole genome shotgun (WGS) entry which is preliminary data.</text>
</comment>
<evidence type="ECO:0000256" key="24">
    <source>
        <dbReference type="SAM" id="Coils"/>
    </source>
</evidence>
<keyword evidence="17" id="KW-0067">ATP-binding</keyword>
<feature type="compositionally biased region" description="Low complexity" evidence="25">
    <location>
        <begin position="1522"/>
        <end position="1536"/>
    </location>
</feature>
<feature type="region of interest" description="Disordered" evidence="25">
    <location>
        <begin position="1516"/>
        <end position="1543"/>
    </location>
</feature>
<dbReference type="FunFam" id="2.10.25.10:FF:000010">
    <property type="entry name" value="Pro-epidermal growth factor"/>
    <property type="match status" value="1"/>
</dbReference>
<evidence type="ECO:0000256" key="13">
    <source>
        <dbReference type="ARBA" id="ARBA00022737"/>
    </source>
</evidence>
<evidence type="ECO:0000256" key="22">
    <source>
        <dbReference type="ARBA" id="ARBA00023306"/>
    </source>
</evidence>
<evidence type="ECO:0000256" key="5">
    <source>
        <dbReference type="ARBA" id="ARBA00006127"/>
    </source>
</evidence>
<evidence type="ECO:0000256" key="14">
    <source>
        <dbReference type="ARBA" id="ARBA00022741"/>
    </source>
</evidence>
<keyword evidence="12" id="KW-0732">Signal</keyword>
<dbReference type="InterPro" id="IPR049883">
    <property type="entry name" value="NOTCH1_EGF-like"/>
</dbReference>
<dbReference type="PROSITE" id="PS50026">
    <property type="entry name" value="EGF_3"/>
    <property type="match status" value="2"/>
</dbReference>
<dbReference type="EMBL" id="JAATIS010009265">
    <property type="protein sequence ID" value="KAG2455471.1"/>
    <property type="molecule type" value="Genomic_DNA"/>
</dbReference>
<feature type="non-terminal residue" evidence="28">
    <location>
        <position position="2105"/>
    </location>
</feature>
<comment type="caution">
    <text evidence="23">Lacks conserved residue(s) required for the propagation of feature annotation.</text>
</comment>
<evidence type="ECO:0000256" key="6">
    <source>
        <dbReference type="ARBA" id="ARBA00017530"/>
    </source>
</evidence>
<sequence>MGYLRLIEIENFKSYKGKQIIGPFHKFTAIIGPNGSGKSNLMDAISFVLAEKTSNLRVKTLKDLIHGAPVGKPAANRAYVSMVYCEDSGEERTFSRVIVGSSSEYRINNKVVGLSDYSEELEKLGILIKARNFLVFQGAVESIAMKNPKERTALFEEISRSGELAQEYDKRKKEMVKAEEDTQFNYHRKKNIAAERKEAKQEKEEAERYQRLKDELVRANIQLQLFKLYHNESEIEKLNKELVQRNKEIDKDRKKMDRVEEELKEKKKELGRLMREQQTVEKEIKEKDSELNQKRPQYIKAKENTSHKIKKLEAARKSLQNAQKQYKKRKADMDELEKEMGAVEKARQEFEERMEEEAQSQGQDLTLEENQVKQYHRLKEEASKRAATLAQELEKFNRDQKADQDRLDLEERKKIETEAKIKQKIREIEENQKRIEKLEDYISTSRQSLDEQKKLEEELTEEVELAKRRIDEINMELNQVMEQLGDARIDRQESSRQQRKAEIMESIKRLYPGSVYGRLIDLCQPTQKKYQIAVTKVLGKNMDAIIVDSEKTGRDCIQYIKEQRGEPETFLPLDYLETVALDGTLFQKSGVISGGASDLKAKARRWDEKAVDKLKDKKEKLTEELKEQMKAKRKEAELRQVQSQAHGLQMRLKYSQSDLEQTKTRHLALNMQEKSKLESELANFGPRINDIKRIIQSREREIKELRDRMNLVEDEVFLDFCKEIGVRNIREFEEEKVKRQNEIAKKRLEFETQKTRLGIQLDFEKNQLKEDQEKVHMWEQTVKKDENEIEKMKKEEQRHMKIIDETMAQLQDLKNQHLTKKSEVSDKNHEMEEIRKKLGGANKEMTQLQKEVTAIETKLEQKRSDRHNLLQACKMQDIKLPLKSGTMDDISQEESVSQGEESASSSQKTSSTVLAKEALIEIDYSDLSEDLKDLQTEDEIKAEMNTLQQKLNEQQSVLQRIAAPNMKAMEKLESVRDKFQETSDEFEAARKRAKKAKQAFEQIKKERFDRFNACFESVATNIDEIYKALSRNSSAQAFLGPENPEEPYLDGINYNCVAPGKRFRPMDNLSGGEKTVAALALLFAIHRGSGLCFTETCSCLFSYKPAPFFVLDEIDAALDNTNIGKVANYIKDQSVMNFQAIVISLKEEFYTKADSLIGVYPEMIPASCFSIGPLERKKHCEAMTIPFLVISCLMIITQVNGSPAPASCAQVHCPPMPSNCIEAGIRSLTGSSSADATCCPVCLTRGCKCQGYQLWDCIAGGYPSGKVPAGASYLVDSGSTECRCPSRTGGHIICHFLPCPELPPNCLEVWKPQRSSGQGGSESECPQCLRTGCLNNGRQVDEGHTDFVDSCTLCHCQAGGTLVCAPKPDCKEEAGTSHTKQLVDLGRRQLTRPDDEQVSSRSTVVPPQGKTPISSSFQTQMTRVKTSNLNQQVPPQESGSSSTRKTIGRRPQAVGPKWQSSRNRAFPGVTHAFIDHLTVIDKGPPFKNPLSSTSDHLVKGSFATISGVVFNGHRTGDTTVRPSSSTLGLQQTQSPSKFKQEKNPIWRPTASQPISYLSDSCCAKGRRIAMESKKCNVTRGPSQETDHCRIIRVACCVSTKEDLACQMGIKNAQQGSSTCLWDLMVDDSADMARMCYECCSLGLQAQALALSCTLISSMSPAMSCASAFEACCLPDAGGRREPRRPQEESQGRGPLNPCSQLCTEKDQSVLCSCHQGYRLKSDLRSCEDINECIIGLHNCTRFQTCENTPGAFLCTPNPEACQEGYSFNNGQCADLDECILGTHSCNVDQLCENTAGSFSCRQLANCAAGYQAIPLGGCSDIDECTQYSGRVCAQKCRNEPGSYNCDCEPGYTLTKNQRNCQDVNECESAPCSQECANVYGSFYCYCQKGFVLNQTDRSTCEDIDECAMDSTLCSFHCVNTPGSFHCACPKSGYTLSSNGRNCKDVDECTLGTHNCSLTESCFNIQGDFRCLSIQCPQGYRRTEEFRCERESCLGFSECQSTPQHISYHRLTFPSSIRTPADIFRIAHSPPIFAGDHVLVNILSGNEEGLFSARRSDLYTGLISLLAPPPSPPQDFHLHVEMTLLRHRTATKFHAVLYVFITPPST</sequence>
<keyword evidence="20" id="KW-0325">Glycoprotein</keyword>
<dbReference type="Pfam" id="PF24532">
    <property type="entry name" value="FIBL-2"/>
    <property type="match status" value="1"/>
</dbReference>
<evidence type="ECO:0000256" key="20">
    <source>
        <dbReference type="ARBA" id="ARBA00023180"/>
    </source>
</evidence>
<keyword evidence="10 23" id="KW-0245">EGF-like domain</keyword>
<dbReference type="GO" id="GO:0003677">
    <property type="term" value="F:DNA binding"/>
    <property type="evidence" value="ECO:0007669"/>
    <property type="project" value="TreeGrafter"/>
</dbReference>
<dbReference type="PROSITE" id="PS01187">
    <property type="entry name" value="EGF_CA"/>
    <property type="match status" value="1"/>
</dbReference>
<keyword evidence="29" id="KW-1185">Reference proteome</keyword>
<comment type="similarity">
    <text evidence="4">Belongs to the SMC family. SMC1 subfamily.</text>
</comment>
<dbReference type="SUPFAM" id="SSF57184">
    <property type="entry name" value="Growth factor receptor domain"/>
    <property type="match status" value="1"/>
</dbReference>
<dbReference type="GO" id="GO:0051301">
    <property type="term" value="P:cell division"/>
    <property type="evidence" value="ECO:0007669"/>
    <property type="project" value="UniProtKB-KW"/>
</dbReference>
<keyword evidence="22" id="KW-0131">Cell cycle</keyword>
<evidence type="ECO:0000256" key="8">
    <source>
        <dbReference type="ARBA" id="ARBA00022525"/>
    </source>
</evidence>
<evidence type="ECO:0000256" key="18">
    <source>
        <dbReference type="ARBA" id="ARBA00023054"/>
    </source>
</evidence>
<dbReference type="SMART" id="SM00179">
    <property type="entry name" value="EGF_CA"/>
    <property type="match status" value="6"/>
</dbReference>
<dbReference type="Proteomes" id="UP000886611">
    <property type="component" value="Unassembled WGS sequence"/>
</dbReference>
<dbReference type="InterPro" id="IPR036277">
    <property type="entry name" value="SMC_hinge_sf"/>
</dbReference>
<dbReference type="SUPFAM" id="SSF75553">
    <property type="entry name" value="Smc hinge domain"/>
    <property type="match status" value="1"/>
</dbReference>
<evidence type="ECO:0000259" key="26">
    <source>
        <dbReference type="PROSITE" id="PS01178"/>
    </source>
</evidence>
<dbReference type="Pfam" id="PF02463">
    <property type="entry name" value="SMC_N"/>
    <property type="match status" value="1"/>
</dbReference>
<protein>
    <recommendedName>
        <fullName evidence="6">Structural maintenance of chromosomes protein 1A</fullName>
    </recommendedName>
</protein>
<dbReference type="FunFam" id="2.10.25.10:FF:000038">
    <property type="entry name" value="Fibrillin 2"/>
    <property type="match status" value="1"/>
</dbReference>
<dbReference type="FunFam" id="3.40.50.300:FF:000564">
    <property type="entry name" value="Structural maintenance of chromosomes 1A"/>
    <property type="match status" value="1"/>
</dbReference>
<keyword evidence="18 24" id="KW-0175">Coiled coil</keyword>
<dbReference type="GO" id="GO:0005634">
    <property type="term" value="C:nucleus"/>
    <property type="evidence" value="ECO:0007669"/>
    <property type="project" value="UniProtKB-SubCell"/>
</dbReference>
<evidence type="ECO:0000313" key="28">
    <source>
        <dbReference type="EMBL" id="KAG2455471.1"/>
    </source>
</evidence>
<keyword evidence="8" id="KW-0964">Secreted</keyword>
<dbReference type="Gene3D" id="2.10.25.10">
    <property type="entry name" value="Laminin"/>
    <property type="match status" value="7"/>
</dbReference>
<dbReference type="FunFam" id="2.10.25.10:FF:000240">
    <property type="entry name" value="Vitamin K-dependent protein S"/>
    <property type="match status" value="1"/>
</dbReference>
<feature type="compositionally biased region" description="Low complexity" evidence="25">
    <location>
        <begin position="893"/>
        <end position="911"/>
    </location>
</feature>
<dbReference type="SMART" id="SM00968">
    <property type="entry name" value="SMC_hinge"/>
    <property type="match status" value="1"/>
</dbReference>
<dbReference type="SUPFAM" id="SSF57196">
    <property type="entry name" value="EGF/Laminin"/>
    <property type="match status" value="2"/>
</dbReference>
<dbReference type="InterPro" id="IPR028468">
    <property type="entry name" value="Smc1_ABC"/>
</dbReference>
<name>A0A8X8BHG2_POLSE</name>
<evidence type="ECO:0000256" key="21">
    <source>
        <dbReference type="ARBA" id="ARBA00023242"/>
    </source>
</evidence>
<dbReference type="Pfam" id="PF22914">
    <property type="entry name" value="Fibulin_C"/>
    <property type="match status" value="1"/>
</dbReference>
<evidence type="ECO:0000256" key="16">
    <source>
        <dbReference type="ARBA" id="ARBA00022837"/>
    </source>
</evidence>